<dbReference type="Pfam" id="PF13621">
    <property type="entry name" value="Cupin_8"/>
    <property type="match status" value="2"/>
</dbReference>
<dbReference type="InterPro" id="IPR014710">
    <property type="entry name" value="RmlC-like_jellyroll"/>
</dbReference>
<evidence type="ECO:0000313" key="10">
    <source>
        <dbReference type="EMBL" id="CAH2053187.1"/>
    </source>
</evidence>
<dbReference type="PROSITE" id="PS51184">
    <property type="entry name" value="JMJC"/>
    <property type="match status" value="1"/>
</dbReference>
<dbReference type="Gene3D" id="2.60.120.650">
    <property type="entry name" value="Cupin"/>
    <property type="match status" value="1"/>
</dbReference>
<dbReference type="PANTHER" id="PTHR12461">
    <property type="entry name" value="HYPOXIA-INDUCIBLE FACTOR 1 ALPHA INHIBITOR-RELATED"/>
    <property type="match status" value="1"/>
</dbReference>
<gene>
    <name evidence="10" type="ORF">TAV2_LOCUS9804</name>
</gene>
<proteinExistence type="inferred from homology"/>
<accession>A0AAU9RVS9</accession>
<keyword evidence="7" id="KW-0408">Iron</keyword>
<dbReference type="AlphaFoldDB" id="A0AAU9RVS9"/>
<keyword evidence="6" id="KW-0560">Oxidoreductase</keyword>
<dbReference type="Gene3D" id="2.60.120.10">
    <property type="entry name" value="Jelly Rolls"/>
    <property type="match status" value="1"/>
</dbReference>
<evidence type="ECO:0000256" key="7">
    <source>
        <dbReference type="ARBA" id="ARBA00023004"/>
    </source>
</evidence>
<keyword evidence="11" id="KW-1185">Reference proteome</keyword>
<sequence>MSGATTTDSSGDPGLRLSTPTLDAESKSLLQSISAQGGYAFARMAALAVAGDQSAAEAARDMAWEQLHSGPWHSVLPVWRDAYSMACLQVAKFHFAAGEFGEALGALDMGLIMGGMLLRKDLHDSVLLISSEARKKAESLEASGDFKGEKLVPEVPVDVNEVLKILPCRSLRSRRVEKRSGLSLEGFLREYFQPGTPVVITNCMAHWPARTKWNHLGYLDAVAGNRTVPVEVGKNYLCSDWKQELVTFSKFLERMRTTDGSSSVEPTYLAQHPLFDQVVGKKYIRLYPSSVQDELYPYSETMLCNSSQVDLDNIDETEFPKAVELEFMDCILEEGEMLYIPPKWWHYVRSLTMSFSVSFWWSNEADSSDS</sequence>
<reference evidence="10 11" key="1">
    <citation type="submission" date="2022-03" db="EMBL/GenBank/DDBJ databases">
        <authorList>
            <person name="Nunn A."/>
            <person name="Chopra R."/>
            <person name="Nunn A."/>
            <person name="Contreras Garrido A."/>
        </authorList>
    </citation>
    <scope>NUCLEOTIDE SEQUENCE [LARGE SCALE GENOMIC DNA]</scope>
</reference>
<keyword evidence="8" id="KW-0539">Nucleus</keyword>
<dbReference type="InterPro" id="IPR003347">
    <property type="entry name" value="JmjC_dom"/>
</dbReference>
<dbReference type="Proteomes" id="UP000836841">
    <property type="component" value="Chromosome 3"/>
</dbReference>
<dbReference type="SUPFAM" id="SSF51197">
    <property type="entry name" value="Clavaminate synthase-like"/>
    <property type="match status" value="1"/>
</dbReference>
<keyword evidence="4" id="KW-0479">Metal-binding</keyword>
<dbReference type="InterPro" id="IPR056520">
    <property type="entry name" value="ARM_KDM8_N"/>
</dbReference>
<dbReference type="EMBL" id="OU466859">
    <property type="protein sequence ID" value="CAH2053187.1"/>
    <property type="molecule type" value="Genomic_DNA"/>
</dbReference>
<evidence type="ECO:0000256" key="4">
    <source>
        <dbReference type="ARBA" id="ARBA00022723"/>
    </source>
</evidence>
<evidence type="ECO:0000256" key="1">
    <source>
        <dbReference type="ARBA" id="ARBA00001954"/>
    </source>
</evidence>
<dbReference type="GO" id="GO:0051213">
    <property type="term" value="F:dioxygenase activity"/>
    <property type="evidence" value="ECO:0007669"/>
    <property type="project" value="UniProtKB-KW"/>
</dbReference>
<dbReference type="Pfam" id="PF24472">
    <property type="entry name" value="ARM_KDM8_N"/>
    <property type="match status" value="1"/>
</dbReference>
<feature type="domain" description="JmjC" evidence="9">
    <location>
        <begin position="212"/>
        <end position="370"/>
    </location>
</feature>
<comment type="cofactor">
    <cofactor evidence="1">
        <name>Fe(2+)</name>
        <dbReference type="ChEBI" id="CHEBI:29033"/>
    </cofactor>
</comment>
<evidence type="ECO:0000256" key="2">
    <source>
        <dbReference type="ARBA" id="ARBA00004123"/>
    </source>
</evidence>
<dbReference type="PANTHER" id="PTHR12461:SF105">
    <property type="entry name" value="HYPOXIA-INDUCIBLE FACTOR 1-ALPHA INHIBITOR"/>
    <property type="match status" value="1"/>
</dbReference>
<evidence type="ECO:0000259" key="9">
    <source>
        <dbReference type="PROSITE" id="PS51184"/>
    </source>
</evidence>
<dbReference type="InterPro" id="IPR041667">
    <property type="entry name" value="Cupin_8"/>
</dbReference>
<dbReference type="GO" id="GO:0046872">
    <property type="term" value="F:metal ion binding"/>
    <property type="evidence" value="ECO:0007669"/>
    <property type="project" value="UniProtKB-KW"/>
</dbReference>
<protein>
    <recommendedName>
        <fullName evidence="9">JmjC domain-containing protein</fullName>
    </recommendedName>
</protein>
<evidence type="ECO:0000256" key="6">
    <source>
        <dbReference type="ARBA" id="ARBA00023002"/>
    </source>
</evidence>
<comment type="similarity">
    <text evidence="3">Belongs to the JARID1 histone demethylase family.</text>
</comment>
<keyword evidence="5" id="KW-0223">Dioxygenase</keyword>
<name>A0AAU9RVS9_THLAR</name>
<evidence type="ECO:0000313" key="11">
    <source>
        <dbReference type="Proteomes" id="UP000836841"/>
    </source>
</evidence>
<comment type="subcellular location">
    <subcellularLocation>
        <location evidence="2">Nucleus</location>
    </subcellularLocation>
</comment>
<dbReference type="GO" id="GO:0005634">
    <property type="term" value="C:nucleus"/>
    <property type="evidence" value="ECO:0007669"/>
    <property type="project" value="UniProtKB-SubCell"/>
</dbReference>
<organism evidence="10 11">
    <name type="scientific">Thlaspi arvense</name>
    <name type="common">Field penny-cress</name>
    <dbReference type="NCBI Taxonomy" id="13288"/>
    <lineage>
        <taxon>Eukaryota</taxon>
        <taxon>Viridiplantae</taxon>
        <taxon>Streptophyta</taxon>
        <taxon>Embryophyta</taxon>
        <taxon>Tracheophyta</taxon>
        <taxon>Spermatophyta</taxon>
        <taxon>Magnoliopsida</taxon>
        <taxon>eudicotyledons</taxon>
        <taxon>Gunneridae</taxon>
        <taxon>Pentapetalae</taxon>
        <taxon>rosids</taxon>
        <taxon>malvids</taxon>
        <taxon>Brassicales</taxon>
        <taxon>Brassicaceae</taxon>
        <taxon>Thlaspideae</taxon>
        <taxon>Thlaspi</taxon>
    </lineage>
</organism>
<evidence type="ECO:0000256" key="5">
    <source>
        <dbReference type="ARBA" id="ARBA00022964"/>
    </source>
</evidence>
<evidence type="ECO:0000256" key="3">
    <source>
        <dbReference type="ARBA" id="ARBA00006801"/>
    </source>
</evidence>
<evidence type="ECO:0000256" key="8">
    <source>
        <dbReference type="ARBA" id="ARBA00023242"/>
    </source>
</evidence>